<evidence type="ECO:0000313" key="3">
    <source>
        <dbReference type="Proteomes" id="UP001209083"/>
    </source>
</evidence>
<accession>A0ABY8QV34</accession>
<dbReference type="RefSeq" id="WP_349639588.1">
    <property type="nucleotide sequence ID" value="NZ_CP090958.1"/>
</dbReference>
<dbReference type="Pfam" id="PF04993">
    <property type="entry name" value="TfoX_N"/>
    <property type="match status" value="1"/>
</dbReference>
<proteinExistence type="predicted"/>
<sequence>MTGSPEARVAGNALLHALAATFPAELGVSSGRMFNGQGLKADDKFFAFVSNTGRLVVKLSERDVQRLIEAGDAAPVTMGKRTMREWVSLPQPQDGDPAGWREALEAAHRFVVSRE</sequence>
<reference evidence="2 3" key="1">
    <citation type="submission" date="2023-05" db="EMBL/GenBank/DDBJ databases">
        <title>Lithophilousrod everest ZFBP1038 complete genpme.</title>
        <authorList>
            <person name="Tian M."/>
        </authorList>
    </citation>
    <scope>NUCLEOTIDE SEQUENCE [LARGE SCALE GENOMIC DNA]</scope>
    <source>
        <strain evidence="2 3">ZFBP1038</strain>
    </source>
</reference>
<dbReference type="Proteomes" id="UP001209083">
    <property type="component" value="Chromosome"/>
</dbReference>
<evidence type="ECO:0000313" key="2">
    <source>
        <dbReference type="EMBL" id="WGW12783.1"/>
    </source>
</evidence>
<name>A0ABY8QV34_9MICO</name>
<keyword evidence="3" id="KW-1185">Reference proteome</keyword>
<feature type="domain" description="TfoX N-terminal" evidence="1">
    <location>
        <begin position="28"/>
        <end position="108"/>
    </location>
</feature>
<gene>
    <name evidence="2" type="ORF">LWF01_03135</name>
</gene>
<dbReference type="Gene3D" id="3.30.1460.30">
    <property type="entry name" value="YgaC/TfoX-N like chaperone"/>
    <property type="match status" value="1"/>
</dbReference>
<protein>
    <submittedName>
        <fullName evidence="2">TfoX/Sxy family protein</fullName>
    </submittedName>
</protein>
<evidence type="ECO:0000259" key="1">
    <source>
        <dbReference type="Pfam" id="PF04993"/>
    </source>
</evidence>
<dbReference type="InterPro" id="IPR007076">
    <property type="entry name" value="TfoX_N"/>
</dbReference>
<dbReference type="SUPFAM" id="SSF159894">
    <property type="entry name" value="YgaC/TfoX-N like"/>
    <property type="match status" value="1"/>
</dbReference>
<dbReference type="EMBL" id="CP090958">
    <property type="protein sequence ID" value="WGW12783.1"/>
    <property type="molecule type" value="Genomic_DNA"/>
</dbReference>
<organism evidence="2 3">
    <name type="scientific">Saxibacter everestensis</name>
    <dbReference type="NCBI Taxonomy" id="2909229"/>
    <lineage>
        <taxon>Bacteria</taxon>
        <taxon>Bacillati</taxon>
        <taxon>Actinomycetota</taxon>
        <taxon>Actinomycetes</taxon>
        <taxon>Micrococcales</taxon>
        <taxon>Brevibacteriaceae</taxon>
        <taxon>Saxibacter</taxon>
    </lineage>
</organism>